<feature type="signal peptide" evidence="1">
    <location>
        <begin position="1"/>
        <end position="19"/>
    </location>
</feature>
<evidence type="ECO:0000313" key="3">
    <source>
        <dbReference type="Proteomes" id="UP000297861"/>
    </source>
</evidence>
<dbReference type="EMBL" id="SOML01000007">
    <property type="protein sequence ID" value="TFD95542.1"/>
    <property type="molecule type" value="Genomic_DNA"/>
</dbReference>
<evidence type="ECO:0000256" key="1">
    <source>
        <dbReference type="SAM" id="SignalP"/>
    </source>
</evidence>
<dbReference type="AlphaFoldDB" id="A0A4Y8L214"/>
<name>A0A4Y8L214_9BACT</name>
<protein>
    <recommendedName>
        <fullName evidence="4">WG repeat-containing protein</fullName>
    </recommendedName>
</protein>
<evidence type="ECO:0000313" key="2">
    <source>
        <dbReference type="EMBL" id="TFD95542.1"/>
    </source>
</evidence>
<sequence length="153" mass="17402">MKKTVFLFFVLASFFYSCSKDDVNTADLDSEGDKIYPVYIKLSDAEMDKKEWNRFSLTDSTEVGRGGIALFSHNEIKYAYDLACPIEWGNAVIYKVDYISVGSYIGDLGCSECLSIYNRMTGEVIYGIAKEKNKNLKRYKVTQKTDGSWLITN</sequence>
<proteinExistence type="predicted"/>
<reference evidence="2 3" key="1">
    <citation type="submission" date="2019-03" db="EMBL/GenBank/DDBJ databases">
        <title>San Antonio Military Medical Center submission to MRSN (WRAIR), pending publication.</title>
        <authorList>
            <person name="Blyth D.M."/>
            <person name="Mccarthy S.L."/>
            <person name="Schall S.E."/>
            <person name="Stam J.A."/>
            <person name="Ong A.C."/>
            <person name="Mcgann P.T."/>
        </authorList>
    </citation>
    <scope>NUCLEOTIDE SEQUENCE [LARGE SCALE GENOMIC DNA]</scope>
    <source>
        <strain evidence="2 3">MRSN571793</strain>
    </source>
</reference>
<dbReference type="OrthoDB" id="9990328at2"/>
<feature type="chain" id="PRO_5021196460" description="WG repeat-containing protein" evidence="1">
    <location>
        <begin position="20"/>
        <end position="153"/>
    </location>
</feature>
<dbReference type="Proteomes" id="UP000297861">
    <property type="component" value="Unassembled WGS sequence"/>
</dbReference>
<organism evidence="2 3">
    <name type="scientific">Dysgonomonas capnocytophagoides</name>
    <dbReference type="NCBI Taxonomy" id="45254"/>
    <lineage>
        <taxon>Bacteria</taxon>
        <taxon>Pseudomonadati</taxon>
        <taxon>Bacteroidota</taxon>
        <taxon>Bacteroidia</taxon>
        <taxon>Bacteroidales</taxon>
        <taxon>Dysgonomonadaceae</taxon>
        <taxon>Dysgonomonas</taxon>
    </lineage>
</organism>
<comment type="caution">
    <text evidence="2">The sequence shown here is derived from an EMBL/GenBank/DDBJ whole genome shotgun (WGS) entry which is preliminary data.</text>
</comment>
<gene>
    <name evidence="2" type="ORF">E2605_11895</name>
</gene>
<evidence type="ECO:0008006" key="4">
    <source>
        <dbReference type="Google" id="ProtNLM"/>
    </source>
</evidence>
<accession>A0A4Y8L214</accession>
<keyword evidence="1" id="KW-0732">Signal</keyword>
<dbReference type="RefSeq" id="WP_134436593.1">
    <property type="nucleotide sequence ID" value="NZ_SOML01000007.1"/>
</dbReference>
<dbReference type="PROSITE" id="PS51257">
    <property type="entry name" value="PROKAR_LIPOPROTEIN"/>
    <property type="match status" value="1"/>
</dbReference>
<keyword evidence="3" id="KW-1185">Reference proteome</keyword>